<dbReference type="RefSeq" id="WP_166992763.1">
    <property type="nucleotide sequence ID" value="NZ_CP061169.1"/>
</dbReference>
<gene>
    <name evidence="2" type="ORF">HCR76_09900</name>
</gene>
<protein>
    <submittedName>
        <fullName evidence="2">Peptidase</fullName>
    </submittedName>
</protein>
<sequence length="109" mass="11858">MIDWLAFLIVFITALVAAVVVVGLYALGLRLLVSAGRAPLVAPAEFTDAITVMSEKKRLREEKRVEKATRKNPLSPAQRRAARVAAYACFACCSAAVVYGIYLIVPLLH</sequence>
<organism evidence="2 3">
    <name type="scientific">Paramicrobacterium chengjingii</name>
    <dbReference type="NCBI Taxonomy" id="2769067"/>
    <lineage>
        <taxon>Bacteria</taxon>
        <taxon>Bacillati</taxon>
        <taxon>Actinomycetota</taxon>
        <taxon>Actinomycetes</taxon>
        <taxon>Micrococcales</taxon>
        <taxon>Microbacteriaceae</taxon>
        <taxon>Paramicrobacterium</taxon>
    </lineage>
</organism>
<feature type="transmembrane region" description="Helical" evidence="1">
    <location>
        <begin position="84"/>
        <end position="105"/>
    </location>
</feature>
<evidence type="ECO:0000313" key="3">
    <source>
        <dbReference type="Proteomes" id="UP000662814"/>
    </source>
</evidence>
<keyword evidence="1" id="KW-1133">Transmembrane helix</keyword>
<evidence type="ECO:0000313" key="2">
    <source>
        <dbReference type="EMBL" id="QPZ37174.1"/>
    </source>
</evidence>
<keyword evidence="1" id="KW-0812">Transmembrane</keyword>
<keyword evidence="3" id="KW-1185">Reference proteome</keyword>
<feature type="transmembrane region" description="Helical" evidence="1">
    <location>
        <begin position="6"/>
        <end position="27"/>
    </location>
</feature>
<dbReference type="Proteomes" id="UP000662814">
    <property type="component" value="Chromosome"/>
</dbReference>
<proteinExistence type="predicted"/>
<accession>A0ABX6YEZ0</accession>
<keyword evidence="1" id="KW-0472">Membrane</keyword>
<name>A0ABX6YEZ0_9MICO</name>
<evidence type="ECO:0000256" key="1">
    <source>
        <dbReference type="SAM" id="Phobius"/>
    </source>
</evidence>
<dbReference type="EMBL" id="CP061169">
    <property type="protein sequence ID" value="QPZ37174.1"/>
    <property type="molecule type" value="Genomic_DNA"/>
</dbReference>
<reference evidence="2 3" key="1">
    <citation type="submission" date="2020-12" db="EMBL/GenBank/DDBJ databases">
        <title>Microbacterium sp. HY060.</title>
        <authorList>
            <person name="Zhou J."/>
        </authorList>
    </citation>
    <scope>NUCLEOTIDE SEQUENCE [LARGE SCALE GENOMIC DNA]</scope>
    <source>
        <strain evidence="2 3">HY60</strain>
    </source>
</reference>